<keyword evidence="4 8" id="KW-0479">Metal-binding</keyword>
<dbReference type="AlphaFoldDB" id="A0A3G8HBA9"/>
<evidence type="ECO:0000256" key="6">
    <source>
        <dbReference type="ARBA" id="ARBA00022842"/>
    </source>
</evidence>
<dbReference type="Pfam" id="PF01850">
    <property type="entry name" value="PIN"/>
    <property type="match status" value="1"/>
</dbReference>
<dbReference type="GO" id="GO:0004540">
    <property type="term" value="F:RNA nuclease activity"/>
    <property type="evidence" value="ECO:0007669"/>
    <property type="project" value="InterPro"/>
</dbReference>
<comment type="function">
    <text evidence="8">Toxic component of a toxin-antitoxin (TA) system. An RNase.</text>
</comment>
<dbReference type="PANTHER" id="PTHR33653">
    <property type="entry name" value="RIBONUCLEASE VAPC2"/>
    <property type="match status" value="1"/>
</dbReference>
<gene>
    <name evidence="8" type="primary">vapC</name>
    <name evidence="10" type="ORF">EHF44_26430</name>
</gene>
<evidence type="ECO:0000256" key="1">
    <source>
        <dbReference type="ARBA" id="ARBA00001946"/>
    </source>
</evidence>
<dbReference type="OrthoDB" id="9796690at2"/>
<feature type="binding site" evidence="8">
    <location>
        <position position="97"/>
    </location>
    <ligand>
        <name>Mg(2+)</name>
        <dbReference type="ChEBI" id="CHEBI:18420"/>
    </ligand>
</feature>
<dbReference type="InterPro" id="IPR022907">
    <property type="entry name" value="VapC_family"/>
</dbReference>
<dbReference type="GO" id="GO:0000287">
    <property type="term" value="F:magnesium ion binding"/>
    <property type="evidence" value="ECO:0007669"/>
    <property type="project" value="UniProtKB-UniRule"/>
</dbReference>
<keyword evidence="3 8" id="KW-0540">Nuclease</keyword>
<evidence type="ECO:0000256" key="5">
    <source>
        <dbReference type="ARBA" id="ARBA00022801"/>
    </source>
</evidence>
<accession>A0A3G8HBA9</accession>
<reference evidence="11" key="1">
    <citation type="submission" date="2018-11" db="EMBL/GenBank/DDBJ databases">
        <title>FDA dAtabase for Regulatory Grade micrObial Sequences (FDA-ARGOS): Supporting development and validation of Infectious Disease Dx tests.</title>
        <authorList>
            <person name="Goldberg B."/>
            <person name="Campos J."/>
            <person name="Tallon L."/>
            <person name="Sadzewicz L."/>
            <person name="Zhao X."/>
            <person name="Vavikolanu K."/>
            <person name="Mehta A."/>
            <person name="Aluvathingal J."/>
            <person name="Nadendla S."/>
            <person name="Geyer C."/>
            <person name="Nandy P."/>
            <person name="Yan Y."/>
            <person name="Sichtig H."/>
        </authorList>
    </citation>
    <scope>NUCLEOTIDE SEQUENCE [LARGE SCALE GENOMIC DNA]</scope>
    <source>
        <strain evidence="11">FDAARGOS_614</strain>
    </source>
</reference>
<dbReference type="KEGG" id="cpau:EHF44_26430"/>
<keyword evidence="8" id="KW-0800">Toxin</keyword>
<name>A0A3G8HBA9_9BURK</name>
<dbReference type="GO" id="GO:0090729">
    <property type="term" value="F:toxin activity"/>
    <property type="evidence" value="ECO:0007669"/>
    <property type="project" value="UniProtKB-KW"/>
</dbReference>
<dbReference type="GO" id="GO:0016787">
    <property type="term" value="F:hydrolase activity"/>
    <property type="evidence" value="ECO:0007669"/>
    <property type="project" value="UniProtKB-KW"/>
</dbReference>
<feature type="domain" description="PIN" evidence="9">
    <location>
        <begin position="2"/>
        <end position="120"/>
    </location>
</feature>
<dbReference type="HAMAP" id="MF_00265">
    <property type="entry name" value="VapC_Nob1"/>
    <property type="match status" value="1"/>
</dbReference>
<dbReference type="RefSeq" id="WP_124686623.1">
    <property type="nucleotide sequence ID" value="NZ_CP033970.1"/>
</dbReference>
<evidence type="ECO:0000256" key="7">
    <source>
        <dbReference type="ARBA" id="ARBA00038093"/>
    </source>
</evidence>
<dbReference type="SMART" id="SM00670">
    <property type="entry name" value="PINc"/>
    <property type="match status" value="1"/>
</dbReference>
<dbReference type="InterPro" id="IPR002716">
    <property type="entry name" value="PIN_dom"/>
</dbReference>
<evidence type="ECO:0000256" key="3">
    <source>
        <dbReference type="ARBA" id="ARBA00022722"/>
    </source>
</evidence>
<evidence type="ECO:0000256" key="2">
    <source>
        <dbReference type="ARBA" id="ARBA00022649"/>
    </source>
</evidence>
<proteinExistence type="inferred from homology"/>
<sequence>MPTYMLDTNICIYLMKRQPPQVAARLAECFEGEVVLSVITLAELEYGVSVSSAPEHARHALDALVARVPVLPLTPAAAHAYGAIRKATRHRKSDALDKLIAAHARSVGAVVVTNNVSDFASYPGIQIEDWTQPAPREH</sequence>
<keyword evidence="5 8" id="KW-0378">Hydrolase</keyword>
<dbReference type="EMBL" id="CP033970">
    <property type="protein sequence ID" value="AZG16892.1"/>
    <property type="molecule type" value="Genomic_DNA"/>
</dbReference>
<protein>
    <recommendedName>
        <fullName evidence="8">Ribonuclease VapC</fullName>
        <shortName evidence="8">RNase VapC</shortName>
        <ecNumber evidence="8">3.1.-.-</ecNumber>
    </recommendedName>
    <alternativeName>
        <fullName evidence="8">Toxin VapC</fullName>
    </alternativeName>
</protein>
<comment type="similarity">
    <text evidence="7 8">Belongs to the PINc/VapC protein family.</text>
</comment>
<evidence type="ECO:0000313" key="10">
    <source>
        <dbReference type="EMBL" id="AZG16892.1"/>
    </source>
</evidence>
<dbReference type="Gene3D" id="3.40.50.1010">
    <property type="entry name" value="5'-nuclease"/>
    <property type="match status" value="1"/>
</dbReference>
<dbReference type="SUPFAM" id="SSF88723">
    <property type="entry name" value="PIN domain-like"/>
    <property type="match status" value="1"/>
</dbReference>
<dbReference type="PANTHER" id="PTHR33653:SF1">
    <property type="entry name" value="RIBONUCLEASE VAPC2"/>
    <property type="match status" value="1"/>
</dbReference>
<dbReference type="Proteomes" id="UP000270411">
    <property type="component" value="Chromosome 2"/>
</dbReference>
<evidence type="ECO:0000259" key="9">
    <source>
        <dbReference type="SMART" id="SM00670"/>
    </source>
</evidence>
<keyword evidence="6 8" id="KW-0460">Magnesium</keyword>
<evidence type="ECO:0000256" key="4">
    <source>
        <dbReference type="ARBA" id="ARBA00022723"/>
    </source>
</evidence>
<feature type="binding site" evidence="8">
    <location>
        <position position="7"/>
    </location>
    <ligand>
        <name>Mg(2+)</name>
        <dbReference type="ChEBI" id="CHEBI:18420"/>
    </ligand>
</feature>
<keyword evidence="2 8" id="KW-1277">Toxin-antitoxin system</keyword>
<dbReference type="InterPro" id="IPR029060">
    <property type="entry name" value="PIN-like_dom_sf"/>
</dbReference>
<evidence type="ECO:0000256" key="8">
    <source>
        <dbReference type="HAMAP-Rule" id="MF_00265"/>
    </source>
</evidence>
<evidence type="ECO:0000313" key="11">
    <source>
        <dbReference type="Proteomes" id="UP000270411"/>
    </source>
</evidence>
<dbReference type="InterPro" id="IPR050556">
    <property type="entry name" value="Type_II_TA_system_RNase"/>
</dbReference>
<comment type="cofactor">
    <cofactor evidence="1 8">
        <name>Mg(2+)</name>
        <dbReference type="ChEBI" id="CHEBI:18420"/>
    </cofactor>
</comment>
<dbReference type="CDD" id="cd18736">
    <property type="entry name" value="PIN_CcVapC1-like"/>
    <property type="match status" value="1"/>
</dbReference>
<organism evidence="10 11">
    <name type="scientific">Cupriavidus pauculus</name>
    <dbReference type="NCBI Taxonomy" id="82633"/>
    <lineage>
        <taxon>Bacteria</taxon>
        <taxon>Pseudomonadati</taxon>
        <taxon>Pseudomonadota</taxon>
        <taxon>Betaproteobacteria</taxon>
        <taxon>Burkholderiales</taxon>
        <taxon>Burkholderiaceae</taxon>
        <taxon>Cupriavidus</taxon>
    </lineage>
</organism>
<dbReference type="EC" id="3.1.-.-" evidence="8"/>